<comment type="caution">
    <text evidence="6">The sequence shown here is derived from an EMBL/GenBank/DDBJ whole genome shotgun (WGS) entry which is preliminary data.</text>
</comment>
<dbReference type="SUPFAM" id="SSF53822">
    <property type="entry name" value="Periplasmic binding protein-like I"/>
    <property type="match status" value="1"/>
</dbReference>
<dbReference type="EMBL" id="BAAAWD010000002">
    <property type="protein sequence ID" value="GAA2987668.1"/>
    <property type="molecule type" value="Genomic_DNA"/>
</dbReference>
<evidence type="ECO:0000313" key="6">
    <source>
        <dbReference type="EMBL" id="GAA2987668.1"/>
    </source>
</evidence>
<evidence type="ECO:0000259" key="5">
    <source>
        <dbReference type="PROSITE" id="PS50932"/>
    </source>
</evidence>
<proteinExistence type="predicted"/>
<name>A0ABN3XSJ2_9ACTN</name>
<dbReference type="InterPro" id="IPR010982">
    <property type="entry name" value="Lambda_DNA-bd_dom_sf"/>
</dbReference>
<dbReference type="InterPro" id="IPR046335">
    <property type="entry name" value="LacI/GalR-like_sensor"/>
</dbReference>
<dbReference type="PANTHER" id="PTHR30146">
    <property type="entry name" value="LACI-RELATED TRANSCRIPTIONAL REPRESSOR"/>
    <property type="match status" value="1"/>
</dbReference>
<gene>
    <name evidence="6" type="ORF">GCM10017559_04350</name>
</gene>
<dbReference type="Proteomes" id="UP001499930">
    <property type="component" value="Unassembled WGS sequence"/>
</dbReference>
<dbReference type="CDD" id="cd06267">
    <property type="entry name" value="PBP1_LacI_sugar_binding-like"/>
    <property type="match status" value="1"/>
</dbReference>
<dbReference type="Gene3D" id="3.40.50.2300">
    <property type="match status" value="2"/>
</dbReference>
<dbReference type="Pfam" id="PF13377">
    <property type="entry name" value="Peripla_BP_3"/>
    <property type="match status" value="1"/>
</dbReference>
<dbReference type="SUPFAM" id="SSF47413">
    <property type="entry name" value="lambda repressor-like DNA-binding domains"/>
    <property type="match status" value="1"/>
</dbReference>
<keyword evidence="1" id="KW-0805">Transcription regulation</keyword>
<keyword evidence="7" id="KW-1185">Reference proteome</keyword>
<feature type="region of interest" description="Disordered" evidence="4">
    <location>
        <begin position="1"/>
        <end position="43"/>
    </location>
</feature>
<dbReference type="SMART" id="SM00354">
    <property type="entry name" value="HTH_LACI"/>
    <property type="match status" value="1"/>
</dbReference>
<dbReference type="GO" id="GO:0003677">
    <property type="term" value="F:DNA binding"/>
    <property type="evidence" value="ECO:0007669"/>
    <property type="project" value="UniProtKB-KW"/>
</dbReference>
<keyword evidence="2 6" id="KW-0238">DNA-binding</keyword>
<evidence type="ECO:0000256" key="2">
    <source>
        <dbReference type="ARBA" id="ARBA00023125"/>
    </source>
</evidence>
<dbReference type="Pfam" id="PF00356">
    <property type="entry name" value="LacI"/>
    <property type="match status" value="1"/>
</dbReference>
<keyword evidence="3" id="KW-0804">Transcription</keyword>
<evidence type="ECO:0000256" key="3">
    <source>
        <dbReference type="ARBA" id="ARBA00023163"/>
    </source>
</evidence>
<feature type="domain" description="HTH lacI-type" evidence="5">
    <location>
        <begin position="41"/>
        <end position="97"/>
    </location>
</feature>
<sequence>MGNREPKMAAPAVHDVDALAGAGPPRAGEPLTDPGSTRSRPTGRDVARLAGVSQATVSLVFSGIAGHRVSENTRNRVREAAKRLGYQPQAAARQLRLGRTGMVLLAIPDIKGPFFARILAGAHEAAEEHGLTVVVGSQWDSDKLASMTTVNQFDGLLICSPTDRQIGEFPAFMPVIFLDSDPALGGRNRIVVELDVAGGMRSAVRHMVGLGHRRIGHLRYDRPSHTYRARQAAFEEESRHLDVVERLIPEPAGFEGLRKIAWEMLAADDHPRAVICDDDLAAACVYHAAAEFGLRIPDDISVVGIDNIDASAFFVPGLTTVDLSGEELGRLGITAMAGLLNGDDPQAPAPVRTRLVVRQSTEALRM</sequence>
<dbReference type="InterPro" id="IPR000843">
    <property type="entry name" value="HTH_LacI"/>
</dbReference>
<dbReference type="RefSeq" id="WP_344887379.1">
    <property type="nucleotide sequence ID" value="NZ_BAAAWD010000002.1"/>
</dbReference>
<protein>
    <submittedName>
        <fullName evidence="6">LacI family DNA-binding transcriptional regulator</fullName>
    </submittedName>
</protein>
<evidence type="ECO:0000313" key="7">
    <source>
        <dbReference type="Proteomes" id="UP001499930"/>
    </source>
</evidence>
<evidence type="ECO:0000256" key="4">
    <source>
        <dbReference type="SAM" id="MobiDB-lite"/>
    </source>
</evidence>
<reference evidence="6 7" key="1">
    <citation type="journal article" date="2019" name="Int. J. Syst. Evol. Microbiol.">
        <title>The Global Catalogue of Microorganisms (GCM) 10K type strain sequencing project: providing services to taxonomists for standard genome sequencing and annotation.</title>
        <authorList>
            <consortium name="The Broad Institute Genomics Platform"/>
            <consortium name="The Broad Institute Genome Sequencing Center for Infectious Disease"/>
            <person name="Wu L."/>
            <person name="Ma J."/>
        </authorList>
    </citation>
    <scope>NUCLEOTIDE SEQUENCE [LARGE SCALE GENOMIC DNA]</scope>
    <source>
        <strain evidence="6 7">JCM 3106</strain>
    </source>
</reference>
<organism evidence="6 7">
    <name type="scientific">Streptosporangium longisporum</name>
    <dbReference type="NCBI Taxonomy" id="46187"/>
    <lineage>
        <taxon>Bacteria</taxon>
        <taxon>Bacillati</taxon>
        <taxon>Actinomycetota</taxon>
        <taxon>Actinomycetes</taxon>
        <taxon>Streptosporangiales</taxon>
        <taxon>Streptosporangiaceae</taxon>
        <taxon>Streptosporangium</taxon>
    </lineage>
</organism>
<accession>A0ABN3XSJ2</accession>
<dbReference type="PROSITE" id="PS50932">
    <property type="entry name" value="HTH_LACI_2"/>
    <property type="match status" value="1"/>
</dbReference>
<dbReference type="Gene3D" id="1.10.260.40">
    <property type="entry name" value="lambda repressor-like DNA-binding domains"/>
    <property type="match status" value="1"/>
</dbReference>
<dbReference type="PANTHER" id="PTHR30146:SF138">
    <property type="entry name" value="TRANSCRIPTIONAL REGULATORY PROTEIN"/>
    <property type="match status" value="1"/>
</dbReference>
<evidence type="ECO:0000256" key="1">
    <source>
        <dbReference type="ARBA" id="ARBA00023015"/>
    </source>
</evidence>
<dbReference type="CDD" id="cd01392">
    <property type="entry name" value="HTH_LacI"/>
    <property type="match status" value="1"/>
</dbReference>
<dbReference type="InterPro" id="IPR028082">
    <property type="entry name" value="Peripla_BP_I"/>
</dbReference>